<evidence type="ECO:0000313" key="1">
    <source>
        <dbReference type="EMBL" id="GHF74118.1"/>
    </source>
</evidence>
<keyword evidence="2" id="KW-1185">Reference proteome</keyword>
<reference evidence="1" key="1">
    <citation type="journal article" date="2014" name="Int. J. Syst. Evol. Microbiol.">
        <title>Complete genome sequence of Corynebacterium casei LMG S-19264T (=DSM 44701T), isolated from a smear-ripened cheese.</title>
        <authorList>
            <consortium name="US DOE Joint Genome Institute (JGI-PGF)"/>
            <person name="Walter F."/>
            <person name="Albersmeier A."/>
            <person name="Kalinowski J."/>
            <person name="Ruckert C."/>
        </authorList>
    </citation>
    <scope>NUCLEOTIDE SEQUENCE</scope>
    <source>
        <strain evidence="1">JCM 4059</strain>
    </source>
</reference>
<evidence type="ECO:0000313" key="2">
    <source>
        <dbReference type="Proteomes" id="UP000638313"/>
    </source>
</evidence>
<gene>
    <name evidence="1" type="ORF">GCM10010218_64060</name>
</gene>
<reference evidence="1" key="2">
    <citation type="submission" date="2020-09" db="EMBL/GenBank/DDBJ databases">
        <authorList>
            <person name="Sun Q."/>
            <person name="Ohkuma M."/>
        </authorList>
    </citation>
    <scope>NUCLEOTIDE SEQUENCE</scope>
    <source>
        <strain evidence="1">JCM 4059</strain>
    </source>
</reference>
<accession>A0A919BAZ5</accession>
<proteinExistence type="predicted"/>
<dbReference type="EMBL" id="BNBD01000026">
    <property type="protein sequence ID" value="GHF74118.1"/>
    <property type="molecule type" value="Genomic_DNA"/>
</dbReference>
<protein>
    <submittedName>
        <fullName evidence="1">Uncharacterized protein</fullName>
    </submittedName>
</protein>
<dbReference type="Proteomes" id="UP000638313">
    <property type="component" value="Unassembled WGS sequence"/>
</dbReference>
<organism evidence="1 2">
    <name type="scientific">Streptomyces mashuensis</name>
    <dbReference type="NCBI Taxonomy" id="33904"/>
    <lineage>
        <taxon>Bacteria</taxon>
        <taxon>Bacillati</taxon>
        <taxon>Actinomycetota</taxon>
        <taxon>Actinomycetes</taxon>
        <taxon>Kitasatosporales</taxon>
        <taxon>Streptomycetaceae</taxon>
        <taxon>Streptomyces</taxon>
    </lineage>
</organism>
<dbReference type="RefSeq" id="WP_229891809.1">
    <property type="nucleotide sequence ID" value="NZ_BNBD01000026.1"/>
</dbReference>
<sequence>MIEAGGEIQRLFIAYRDDLARESYARGLLALISQHREIGVTCGLAVRDQLRPELAVDYIVFAAAAVLVEEEQGDAEYTRGRSSVHFKGVDRWRDRFTSAWGHGADSAPMALQKYELLTRPMLDGGTWDTDRVTQAVDDL</sequence>
<comment type="caution">
    <text evidence="1">The sequence shown here is derived from an EMBL/GenBank/DDBJ whole genome shotgun (WGS) entry which is preliminary data.</text>
</comment>
<name>A0A919BAZ5_9ACTN</name>
<dbReference type="AlphaFoldDB" id="A0A919BAZ5"/>